<dbReference type="WBParaSite" id="Csp11.Scaffold629.g12565.t1">
    <property type="protein sequence ID" value="Csp11.Scaffold629.g12565.t1"/>
    <property type="gene ID" value="Csp11.Scaffold629.g12565"/>
</dbReference>
<dbReference type="STRING" id="1561998.A0A1I7TWS2"/>
<proteinExistence type="predicted"/>
<name>A0A1I7TWS2_9PELO</name>
<evidence type="ECO:0000313" key="1">
    <source>
        <dbReference type="Proteomes" id="UP000095282"/>
    </source>
</evidence>
<organism evidence="1 2">
    <name type="scientific">Caenorhabditis tropicalis</name>
    <dbReference type="NCBI Taxonomy" id="1561998"/>
    <lineage>
        <taxon>Eukaryota</taxon>
        <taxon>Metazoa</taxon>
        <taxon>Ecdysozoa</taxon>
        <taxon>Nematoda</taxon>
        <taxon>Chromadorea</taxon>
        <taxon>Rhabditida</taxon>
        <taxon>Rhabditina</taxon>
        <taxon>Rhabditomorpha</taxon>
        <taxon>Rhabditoidea</taxon>
        <taxon>Rhabditidae</taxon>
        <taxon>Peloderinae</taxon>
        <taxon>Caenorhabditis</taxon>
    </lineage>
</organism>
<keyword evidence="1" id="KW-1185">Reference proteome</keyword>
<evidence type="ECO:0000313" key="2">
    <source>
        <dbReference type="WBParaSite" id="Csp11.Scaffold629.g12565.t1"/>
    </source>
</evidence>
<dbReference type="AlphaFoldDB" id="A0A1I7TWS2"/>
<dbReference type="eggNOG" id="ENOG502TH8K">
    <property type="taxonomic scope" value="Eukaryota"/>
</dbReference>
<sequence>MEKHPNERVDDYKLASFMKLRNSQFTLPKLLVDPVVTTYNPWIPRLLREKCIDGIAMRNEGSSDSDAWDDTVFTVIWDAKQQRVTHSIISYHRINDGDILWNSSIRTAVQGSLDNDIQPLAARTLRFRDMET</sequence>
<accession>A0A1I7TWS2</accession>
<dbReference type="Proteomes" id="UP000095282">
    <property type="component" value="Unplaced"/>
</dbReference>
<protein>
    <submittedName>
        <fullName evidence="2">ATP-dependent DNA ligase</fullName>
    </submittedName>
</protein>
<reference evidence="2" key="1">
    <citation type="submission" date="2016-11" db="UniProtKB">
        <authorList>
            <consortium name="WormBaseParasite"/>
        </authorList>
    </citation>
    <scope>IDENTIFICATION</scope>
</reference>